<comment type="subcellular location">
    <subcellularLocation>
        <location evidence="1">Mitochondrion inner membrane</location>
        <topology evidence="1">Multi-pass membrane protein</topology>
    </subcellularLocation>
</comment>
<evidence type="ECO:0000256" key="7">
    <source>
        <dbReference type="ARBA" id="ARBA00022792"/>
    </source>
</evidence>
<evidence type="ECO:0000256" key="3">
    <source>
        <dbReference type="ARBA" id="ARBA00022448"/>
    </source>
</evidence>
<evidence type="ECO:0000256" key="19">
    <source>
        <dbReference type="ARBA" id="ARBA00075187"/>
    </source>
</evidence>
<dbReference type="PANTHER" id="PTHR43394:SF1">
    <property type="entry name" value="ATP-BINDING CASSETTE SUB-FAMILY B MEMBER 10, MITOCHONDRIAL"/>
    <property type="match status" value="1"/>
</dbReference>
<dbReference type="GO" id="GO:0005743">
    <property type="term" value="C:mitochondrial inner membrane"/>
    <property type="evidence" value="ECO:0007669"/>
    <property type="project" value="UniProtKB-SubCell"/>
</dbReference>
<keyword evidence="4 21" id="KW-0812">Transmembrane</keyword>
<evidence type="ECO:0000256" key="4">
    <source>
        <dbReference type="ARBA" id="ARBA00022692"/>
    </source>
</evidence>
<dbReference type="GO" id="GO:0090374">
    <property type="term" value="P:oligopeptide export from mitochondrion"/>
    <property type="evidence" value="ECO:0007669"/>
    <property type="project" value="TreeGrafter"/>
</dbReference>
<keyword evidence="11" id="KW-1278">Translocase</keyword>
<keyword evidence="3" id="KW-0813">Transport</keyword>
<evidence type="ECO:0000256" key="11">
    <source>
        <dbReference type="ARBA" id="ARBA00022967"/>
    </source>
</evidence>
<evidence type="ECO:0000256" key="6">
    <source>
        <dbReference type="ARBA" id="ARBA00022741"/>
    </source>
</evidence>
<keyword evidence="14" id="KW-0496">Mitochondrion</keyword>
<dbReference type="InterPro" id="IPR027417">
    <property type="entry name" value="P-loop_NTPase"/>
</dbReference>
<dbReference type="GO" id="GO:0005524">
    <property type="term" value="F:ATP binding"/>
    <property type="evidence" value="ECO:0007669"/>
    <property type="project" value="UniProtKB-KW"/>
</dbReference>
<dbReference type="Gene3D" id="3.40.50.300">
    <property type="entry name" value="P-loop containing nucleotide triphosphate hydrolases"/>
    <property type="match status" value="1"/>
</dbReference>
<evidence type="ECO:0000256" key="20">
    <source>
        <dbReference type="ARBA" id="ARBA00083334"/>
    </source>
</evidence>
<feature type="transmembrane region" description="Helical" evidence="21">
    <location>
        <begin position="358"/>
        <end position="378"/>
    </location>
</feature>
<dbReference type="InterPro" id="IPR011527">
    <property type="entry name" value="ABC1_TM_dom"/>
</dbReference>
<dbReference type="FunFam" id="1.20.1560.10:FF:000048">
    <property type="entry name" value="ATP-binding cassette sub-family B member 10, mitochondrial"/>
    <property type="match status" value="1"/>
</dbReference>
<evidence type="ECO:0000256" key="18">
    <source>
        <dbReference type="ARBA" id="ARBA00072683"/>
    </source>
</evidence>
<dbReference type="SUPFAM" id="SSF52540">
    <property type="entry name" value="P-loop containing nucleoside triphosphate hydrolases"/>
    <property type="match status" value="1"/>
</dbReference>
<name>A0A7M5XKP5_9CNID</name>
<feature type="domain" description="ABC transmembrane type-1" evidence="23">
    <location>
        <begin position="94"/>
        <end position="380"/>
    </location>
</feature>
<dbReference type="PANTHER" id="PTHR43394">
    <property type="entry name" value="ATP-DEPENDENT PERMEASE MDL1, MITOCHONDRIAL"/>
    <property type="match status" value="1"/>
</dbReference>
<keyword evidence="7" id="KW-0999">Mitochondrion inner membrane</keyword>
<feature type="transmembrane region" description="Helical" evidence="21">
    <location>
        <begin position="237"/>
        <end position="255"/>
    </location>
</feature>
<comment type="function">
    <text evidence="17">ATP-dependent transporter located in the mitochondrial inner membrane that catalyzes the export of biliverdin from the mitochondrial matrix, and plays a crucial role in hemoglobin synthesis and antioxidative stress. Participates in the early step of the heme biosynthetic process during insertion of iron into protoporphyrin IX (PPIX). Involved in the stabilization of the iron transporter mitoferrin-1/SLC25A37. In addition may be involved in mitochondrial unfolded protein response (UPRmt) signaling pathway, although ABCB10 probably does not participate in peptide export from mitochondria.</text>
</comment>
<dbReference type="PIRSF" id="PIRSF002773">
    <property type="entry name" value="ABC_prm/ATPase_B"/>
    <property type="match status" value="1"/>
</dbReference>
<keyword evidence="12 21" id="KW-1133">Transmembrane helix</keyword>
<dbReference type="Pfam" id="PF00005">
    <property type="entry name" value="ABC_tran"/>
    <property type="match status" value="1"/>
</dbReference>
<dbReference type="AlphaFoldDB" id="A0A7M5XKP5"/>
<dbReference type="CDD" id="cd03249">
    <property type="entry name" value="ABC_MTABC3_MDL1_MDL2"/>
    <property type="match status" value="1"/>
</dbReference>
<evidence type="ECO:0000313" key="25">
    <source>
        <dbReference type="Proteomes" id="UP000594262"/>
    </source>
</evidence>
<dbReference type="SMART" id="SM00382">
    <property type="entry name" value="AAA"/>
    <property type="match status" value="1"/>
</dbReference>
<dbReference type="PROSITE" id="PS50893">
    <property type="entry name" value="ABC_TRANSPORTER_2"/>
    <property type="match status" value="1"/>
</dbReference>
<evidence type="ECO:0000256" key="21">
    <source>
        <dbReference type="SAM" id="Phobius"/>
    </source>
</evidence>
<evidence type="ECO:0000256" key="16">
    <source>
        <dbReference type="ARBA" id="ARBA00052250"/>
    </source>
</evidence>
<dbReference type="CDD" id="cd18573">
    <property type="entry name" value="ABC_6TM_ABCB10_like"/>
    <property type="match status" value="1"/>
</dbReference>
<evidence type="ECO:0000313" key="24">
    <source>
        <dbReference type="EnsemblMetazoa" id="CLYHEMP024948.1"/>
    </source>
</evidence>
<keyword evidence="6" id="KW-0547">Nucleotide-binding</keyword>
<dbReference type="GO" id="GO:0016887">
    <property type="term" value="F:ATP hydrolysis activity"/>
    <property type="evidence" value="ECO:0007669"/>
    <property type="project" value="InterPro"/>
</dbReference>
<dbReference type="InterPro" id="IPR003593">
    <property type="entry name" value="AAA+_ATPase"/>
</dbReference>
<keyword evidence="5" id="KW-0479">Metal-binding</keyword>
<dbReference type="InterPro" id="IPR017871">
    <property type="entry name" value="ABC_transporter-like_CS"/>
</dbReference>
<feature type="domain" description="ABC transporter" evidence="22">
    <location>
        <begin position="417"/>
        <end position="652"/>
    </location>
</feature>
<evidence type="ECO:0000256" key="8">
    <source>
        <dbReference type="ARBA" id="ARBA00022840"/>
    </source>
</evidence>
<dbReference type="Gene3D" id="1.20.1560.10">
    <property type="entry name" value="ABC transporter type 1, transmembrane domain"/>
    <property type="match status" value="2"/>
</dbReference>
<keyword evidence="13" id="KW-0007">Acetylation</keyword>
<dbReference type="GO" id="GO:0015421">
    <property type="term" value="F:ABC-type oligopeptide transporter activity"/>
    <property type="evidence" value="ECO:0007669"/>
    <property type="project" value="TreeGrafter"/>
</dbReference>
<protein>
    <recommendedName>
        <fullName evidence="18">ATP-binding cassette sub-family B member 10, mitochondrial</fullName>
    </recommendedName>
    <alternativeName>
        <fullName evidence="19">ABC-mitochondrial erythroid protein</fullName>
    </alternativeName>
    <alternativeName>
        <fullName evidence="20">ATP-binding cassette transporter 10</fullName>
    </alternativeName>
</protein>
<evidence type="ECO:0000256" key="5">
    <source>
        <dbReference type="ARBA" id="ARBA00022723"/>
    </source>
</evidence>
<dbReference type="EnsemblMetazoa" id="CLYHEMT024948.1">
    <property type="protein sequence ID" value="CLYHEMP024948.1"/>
    <property type="gene ID" value="CLYHEMG024948"/>
</dbReference>
<dbReference type="SUPFAM" id="SSF90123">
    <property type="entry name" value="ABC transporter transmembrane region"/>
    <property type="match status" value="1"/>
</dbReference>
<feature type="transmembrane region" description="Helical" evidence="21">
    <location>
        <begin position="320"/>
        <end position="338"/>
    </location>
</feature>
<evidence type="ECO:0000259" key="22">
    <source>
        <dbReference type="PROSITE" id="PS50893"/>
    </source>
</evidence>
<sequence length="660" mass="72787">MNIFALSRNAFKNTIYTSIIKQTSFSTRTTFSSLANQNQCRLCGSKLNTGARNVFRIKSIRFKGTSTKVEDGNTKEKLTRLLSLAHPERWRIGGAVGLLLFSSAVSMSVPFFIGKLMDIIFSDPQSNEEMLKRLKEMCFLLGFVFAAGAVANTGRIYMMQTSGQRIVQRLRSNAFRSVISQEVAFFDKEKSGELINRLATDTSLVSRAITDNISDGLRATSQAIGGVSLMVYTSPKLAGISLVVVPPIVLFAVLYGRYVRKITKNVQDKLAESSSVAEEKFANIRTVRAFGQESKEMNLYNAVVTDIYDLARKEAIARSLFYGYNGFTGNMIAMMVLYSGGCMMIDSQITVGDLTSFMLYTVYVGVSIAGLGSFYTELMRGLGASSRLWQLVDKKPTIPLTGGSDVLRVIADNSIDFKTIDFYYPSRPDVQILDEFNMKVESGDICAIVGESGSGKTTIGSLLLRYYDVNKGGIDVGGHDIRSFDPTSLRQYIGTVSQEPALFSMTIGENISYGATHDVTTNDIIDAAKKANAYRFISDFPDGFDTLVGERGQMLSGGQRQRIAIARAIIKNPKILLLDEATSALDAESEHLVQDALQKLMHGRTTIIIAHRLSTIKSANQIAVLQKGRIAEIGSYYDLLTKEDGLFKQLVDRQNFQVEE</sequence>
<evidence type="ECO:0000259" key="23">
    <source>
        <dbReference type="PROSITE" id="PS50929"/>
    </source>
</evidence>
<dbReference type="GO" id="GO:0042802">
    <property type="term" value="F:identical protein binding"/>
    <property type="evidence" value="ECO:0007669"/>
    <property type="project" value="UniProtKB-ARBA"/>
</dbReference>
<dbReference type="PROSITE" id="PS50929">
    <property type="entry name" value="ABC_TM1F"/>
    <property type="match status" value="1"/>
</dbReference>
<accession>A0A7M5XKP5</accession>
<comment type="catalytic activity">
    <reaction evidence="16">
        <text>biliverdin IXalpha(in) + ATP + H2O = biliverdin IXalpha(out) + ADP + phosphate + H(+)</text>
        <dbReference type="Rhea" id="RHEA:82359"/>
        <dbReference type="ChEBI" id="CHEBI:15377"/>
        <dbReference type="ChEBI" id="CHEBI:15378"/>
        <dbReference type="ChEBI" id="CHEBI:30616"/>
        <dbReference type="ChEBI" id="CHEBI:43474"/>
        <dbReference type="ChEBI" id="CHEBI:57991"/>
        <dbReference type="ChEBI" id="CHEBI:456216"/>
    </reaction>
    <physiologicalReaction direction="left-to-right" evidence="16">
        <dbReference type="Rhea" id="RHEA:82360"/>
    </physiologicalReaction>
</comment>
<evidence type="ECO:0000256" key="15">
    <source>
        <dbReference type="ARBA" id="ARBA00023136"/>
    </source>
</evidence>
<dbReference type="PROSITE" id="PS00211">
    <property type="entry name" value="ABC_TRANSPORTER_1"/>
    <property type="match status" value="1"/>
</dbReference>
<evidence type="ECO:0000256" key="9">
    <source>
        <dbReference type="ARBA" id="ARBA00022842"/>
    </source>
</evidence>
<dbReference type="OrthoDB" id="6500128at2759"/>
<proteinExistence type="inferred from homology"/>
<evidence type="ECO:0000256" key="14">
    <source>
        <dbReference type="ARBA" id="ARBA00023128"/>
    </source>
</evidence>
<feature type="transmembrane region" description="Helical" evidence="21">
    <location>
        <begin position="92"/>
        <end position="117"/>
    </location>
</feature>
<keyword evidence="10" id="KW-0809">Transit peptide</keyword>
<dbReference type="InterPro" id="IPR039421">
    <property type="entry name" value="Type_1_exporter"/>
</dbReference>
<keyword evidence="25" id="KW-1185">Reference proteome</keyword>
<dbReference type="Pfam" id="PF00664">
    <property type="entry name" value="ABC_membrane"/>
    <property type="match status" value="1"/>
</dbReference>
<dbReference type="Proteomes" id="UP000594262">
    <property type="component" value="Unplaced"/>
</dbReference>
<keyword evidence="8" id="KW-0067">ATP-binding</keyword>
<dbReference type="FunFam" id="3.40.50.300:FF:000403">
    <property type="entry name" value="ATP-binding cassette sub-family B member 8, mitochondrial"/>
    <property type="match status" value="1"/>
</dbReference>
<evidence type="ECO:0000256" key="12">
    <source>
        <dbReference type="ARBA" id="ARBA00022989"/>
    </source>
</evidence>
<reference evidence="24" key="1">
    <citation type="submission" date="2021-01" db="UniProtKB">
        <authorList>
            <consortium name="EnsemblMetazoa"/>
        </authorList>
    </citation>
    <scope>IDENTIFICATION</scope>
</reference>
<comment type="similarity">
    <text evidence="2">Belongs to the ABC transporter superfamily. ABCB family. Mitochondrial peptide exporter (TC 3.A.1.212) subfamily.</text>
</comment>
<evidence type="ECO:0000256" key="13">
    <source>
        <dbReference type="ARBA" id="ARBA00022990"/>
    </source>
</evidence>
<dbReference type="GO" id="GO:0046872">
    <property type="term" value="F:metal ion binding"/>
    <property type="evidence" value="ECO:0007669"/>
    <property type="project" value="UniProtKB-KW"/>
</dbReference>
<dbReference type="InterPro" id="IPR003439">
    <property type="entry name" value="ABC_transporter-like_ATP-bd"/>
</dbReference>
<evidence type="ECO:0000256" key="2">
    <source>
        <dbReference type="ARBA" id="ARBA00005580"/>
    </source>
</evidence>
<keyword evidence="9" id="KW-0460">Magnesium</keyword>
<dbReference type="RefSeq" id="XP_066910828.1">
    <property type="nucleotide sequence ID" value="XM_067054727.1"/>
</dbReference>
<feature type="transmembrane region" description="Helical" evidence="21">
    <location>
        <begin position="138"/>
        <end position="158"/>
    </location>
</feature>
<evidence type="ECO:0000256" key="10">
    <source>
        <dbReference type="ARBA" id="ARBA00022946"/>
    </source>
</evidence>
<evidence type="ECO:0000256" key="1">
    <source>
        <dbReference type="ARBA" id="ARBA00004448"/>
    </source>
</evidence>
<keyword evidence="15 21" id="KW-0472">Membrane</keyword>
<dbReference type="GeneID" id="136798145"/>
<evidence type="ECO:0000256" key="17">
    <source>
        <dbReference type="ARBA" id="ARBA00055589"/>
    </source>
</evidence>
<organism evidence="24 25">
    <name type="scientific">Clytia hemisphaerica</name>
    <dbReference type="NCBI Taxonomy" id="252671"/>
    <lineage>
        <taxon>Eukaryota</taxon>
        <taxon>Metazoa</taxon>
        <taxon>Cnidaria</taxon>
        <taxon>Hydrozoa</taxon>
        <taxon>Hydroidolina</taxon>
        <taxon>Leptothecata</taxon>
        <taxon>Obeliida</taxon>
        <taxon>Clytiidae</taxon>
        <taxon>Clytia</taxon>
    </lineage>
</organism>
<dbReference type="InterPro" id="IPR036640">
    <property type="entry name" value="ABC1_TM_sf"/>
</dbReference>